<feature type="region of interest" description="Disordered" evidence="1">
    <location>
        <begin position="229"/>
        <end position="288"/>
    </location>
</feature>
<dbReference type="STRING" id="1573173.A0A161Y9F1"/>
<keyword evidence="3" id="KW-1185">Reference proteome</keyword>
<organism evidence="2 3">
    <name type="scientific">Colletotrichum incanum</name>
    <name type="common">Soybean anthracnose fungus</name>
    <dbReference type="NCBI Taxonomy" id="1573173"/>
    <lineage>
        <taxon>Eukaryota</taxon>
        <taxon>Fungi</taxon>
        <taxon>Dikarya</taxon>
        <taxon>Ascomycota</taxon>
        <taxon>Pezizomycotina</taxon>
        <taxon>Sordariomycetes</taxon>
        <taxon>Hypocreomycetidae</taxon>
        <taxon>Glomerellales</taxon>
        <taxon>Glomerellaceae</taxon>
        <taxon>Colletotrichum</taxon>
        <taxon>Colletotrichum spaethianum species complex</taxon>
    </lineage>
</organism>
<feature type="compositionally biased region" description="Polar residues" evidence="1">
    <location>
        <begin position="234"/>
        <end position="256"/>
    </location>
</feature>
<dbReference type="GO" id="GO:0006360">
    <property type="term" value="P:transcription by RNA polymerase I"/>
    <property type="evidence" value="ECO:0007669"/>
    <property type="project" value="InterPro"/>
</dbReference>
<feature type="region of interest" description="Disordered" evidence="1">
    <location>
        <begin position="93"/>
        <end position="116"/>
    </location>
</feature>
<comment type="caution">
    <text evidence="2">The sequence shown here is derived from an EMBL/GenBank/DDBJ whole genome shotgun (WGS) entry which is preliminary data.</text>
</comment>
<sequence length="288" mass="32016">LRTQRILLHEHSHFLTACERLPIGLPDLCLHSRPIASRMELQRPYSDPETEVRSDPSDLEPTQTLVEETKRSQRHANVYDAVAGRITFESKLDATVRGEKPPNASPKPPKLSRHPVNASALAPEEVLFRRKAAPERFAEFDVYMAHERNLLDAGRTSLPDSDLLKSIHSYASHFYSTLGGPKRNPSYQVGARNIDERSMDESALLAFGILLEEAGKDVLGSKGDMVFTEGMDTSAKSNPNPASRTVVNPPSQPLTDHSNRPPPPVGFVDIGSWKRAPKRRKMADLEEA</sequence>
<dbReference type="EMBL" id="LFIW01002504">
    <property type="protein sequence ID" value="KZL68557.1"/>
    <property type="molecule type" value="Genomic_DNA"/>
</dbReference>
<proteinExistence type="predicted"/>
<evidence type="ECO:0000313" key="3">
    <source>
        <dbReference type="Proteomes" id="UP000076584"/>
    </source>
</evidence>
<name>A0A161Y9F1_COLIC</name>
<gene>
    <name evidence="2" type="ORF">CI238_00204</name>
</gene>
<dbReference type="InterPro" id="IPR022793">
    <property type="entry name" value="Rrn10"/>
</dbReference>
<dbReference type="AlphaFoldDB" id="A0A161Y9F1"/>
<evidence type="ECO:0000313" key="2">
    <source>
        <dbReference type="EMBL" id="KZL68557.1"/>
    </source>
</evidence>
<feature type="region of interest" description="Disordered" evidence="1">
    <location>
        <begin position="40"/>
        <end position="61"/>
    </location>
</feature>
<dbReference type="PANTHER" id="PTHR28054:SF1">
    <property type="entry name" value="RNA POLYMERASE I-SPECIFIC TRANSCRIPTION INITIATION FACTOR RRN10"/>
    <property type="match status" value="1"/>
</dbReference>
<feature type="non-terminal residue" evidence="2">
    <location>
        <position position="1"/>
    </location>
</feature>
<evidence type="ECO:0000256" key="1">
    <source>
        <dbReference type="SAM" id="MobiDB-lite"/>
    </source>
</evidence>
<protein>
    <submittedName>
        <fullName evidence="2">Membrane protein</fullName>
    </submittedName>
</protein>
<dbReference type="Proteomes" id="UP000076584">
    <property type="component" value="Unassembled WGS sequence"/>
</dbReference>
<reference evidence="2 3" key="1">
    <citation type="submission" date="2015-06" db="EMBL/GenBank/DDBJ databases">
        <title>Survival trade-offs in plant roots during colonization by closely related pathogenic and mutualistic fungi.</title>
        <authorList>
            <person name="Hacquard S."/>
            <person name="Kracher B."/>
            <person name="Hiruma K."/>
            <person name="Weinman A."/>
            <person name="Muench P."/>
            <person name="Garrido Oter R."/>
            <person name="Ver Loren van Themaat E."/>
            <person name="Dallerey J.-F."/>
            <person name="Damm U."/>
            <person name="Henrissat B."/>
            <person name="Lespinet O."/>
            <person name="Thon M."/>
            <person name="Kemen E."/>
            <person name="McHardy A.C."/>
            <person name="Schulze-Lefert P."/>
            <person name="O'Connell R.J."/>
        </authorList>
    </citation>
    <scope>NUCLEOTIDE SEQUENCE [LARGE SCALE GENOMIC DNA]</scope>
    <source>
        <strain evidence="2 3">MAFF 238704</strain>
    </source>
</reference>
<accession>A0A161Y9F1</accession>
<dbReference type="PANTHER" id="PTHR28054">
    <property type="entry name" value="RNA POLYMERASE I-SPECIFIC TRANSCRIPTION INITIATION FACTOR RRN10"/>
    <property type="match status" value="1"/>
</dbReference>